<evidence type="ECO:0000259" key="1">
    <source>
        <dbReference type="Pfam" id="PF01396"/>
    </source>
</evidence>
<dbReference type="EC" id="5.99.1.2" evidence="2"/>
<evidence type="ECO:0000313" key="2">
    <source>
        <dbReference type="EMBL" id="VYT57829.1"/>
    </source>
</evidence>
<dbReference type="InterPro" id="IPR013498">
    <property type="entry name" value="Topo_IA_Znf"/>
</dbReference>
<proteinExistence type="predicted"/>
<sequence>MYIIIKAFLDDLIDFCYKGTVEPDMLAKYHKFYLKLTDKELKSKLGHYIFSKKAIHLFNVKSSNNVSCIVTLIHELSHHIDYMNRGTSDHSKDFYNVHIELIMTLFKMGTVSYNEFINLKDYASNSNKLKRLVEKGYCVTEQLDYEKEKNWLIVKNCYEAYAYLKEKNYVYNFYIKSWMKKININDIEKSKTEILNTCKNATFITRSGCELIFNLGDESKENNIPFKKTSESNITDVTKKCPKCGGKLVERTGKYGKFTACGNYPKCKYIQKDKKDESRGTGELCPQCGSKLIERNGRYGKFIACSSYPKCKYVKKDM</sequence>
<reference evidence="2" key="1">
    <citation type="submission" date="2019-11" db="EMBL/GenBank/DDBJ databases">
        <authorList>
            <person name="Feng L."/>
        </authorList>
    </citation>
    <scope>NUCLEOTIDE SEQUENCE</scope>
    <source>
        <strain evidence="2">CramosumLFYP8</strain>
    </source>
</reference>
<dbReference type="EMBL" id="CACRTL010000003">
    <property type="protein sequence ID" value="VYT57829.1"/>
    <property type="molecule type" value="Genomic_DNA"/>
</dbReference>
<protein>
    <submittedName>
        <fullName evidence="2">DNA topoisomerase 1</fullName>
        <ecNumber evidence="2">5.99.1.2</ecNumber>
    </submittedName>
</protein>
<name>A0A6N2XTM9_9FIRM</name>
<dbReference type="GO" id="GO:0003916">
    <property type="term" value="F:DNA topoisomerase activity"/>
    <property type="evidence" value="ECO:0007669"/>
    <property type="project" value="InterPro"/>
</dbReference>
<keyword evidence="2" id="KW-0413">Isomerase</keyword>
<dbReference type="GO" id="GO:0006265">
    <property type="term" value="P:DNA topological change"/>
    <property type="evidence" value="ECO:0007669"/>
    <property type="project" value="InterPro"/>
</dbReference>
<feature type="domain" description="DNA topoisomerase type IA zn finger" evidence="1">
    <location>
        <begin position="239"/>
        <end position="275"/>
    </location>
</feature>
<dbReference type="SUPFAM" id="SSF57783">
    <property type="entry name" value="Zinc beta-ribbon"/>
    <property type="match status" value="2"/>
</dbReference>
<dbReference type="Pfam" id="PF01396">
    <property type="entry name" value="Zn_ribbon_Top1"/>
    <property type="match status" value="2"/>
</dbReference>
<feature type="domain" description="DNA topoisomerase type IA zn finger" evidence="1">
    <location>
        <begin position="283"/>
        <end position="316"/>
    </location>
</feature>
<accession>A0A6N2XTM9</accession>
<dbReference type="GO" id="GO:0003677">
    <property type="term" value="F:DNA binding"/>
    <property type="evidence" value="ECO:0007669"/>
    <property type="project" value="InterPro"/>
</dbReference>
<organism evidence="2">
    <name type="scientific">Thomasclavelia ramosa</name>
    <dbReference type="NCBI Taxonomy" id="1547"/>
    <lineage>
        <taxon>Bacteria</taxon>
        <taxon>Bacillati</taxon>
        <taxon>Bacillota</taxon>
        <taxon>Erysipelotrichia</taxon>
        <taxon>Erysipelotrichales</taxon>
        <taxon>Coprobacillaceae</taxon>
        <taxon>Thomasclavelia</taxon>
    </lineage>
</organism>
<dbReference type="AlphaFoldDB" id="A0A6N2XTM9"/>
<dbReference type="Gene3D" id="3.30.65.10">
    <property type="entry name" value="Bacterial Topoisomerase I, domain 1"/>
    <property type="match status" value="2"/>
</dbReference>
<gene>
    <name evidence="2" type="primary">topA_1</name>
    <name evidence="2" type="ORF">CRLFYP8_00530</name>
</gene>
<dbReference type="GO" id="GO:0005694">
    <property type="term" value="C:chromosome"/>
    <property type="evidence" value="ECO:0007669"/>
    <property type="project" value="InterPro"/>
</dbReference>
<dbReference type="RefSeq" id="WP_009299820.1">
    <property type="nucleotide sequence ID" value="NZ_CACRTL010000003.1"/>
</dbReference>